<keyword evidence="1" id="KW-0175">Coiled coil</keyword>
<feature type="coiled-coil region" evidence="1">
    <location>
        <begin position="21"/>
        <end position="52"/>
    </location>
</feature>
<feature type="region of interest" description="Disordered" evidence="2">
    <location>
        <begin position="102"/>
        <end position="163"/>
    </location>
</feature>
<gene>
    <name evidence="3" type="ORF">SAMN05216203_0419</name>
</gene>
<dbReference type="EMBL" id="FOYW01000001">
    <property type="protein sequence ID" value="SFR44984.1"/>
    <property type="molecule type" value="Genomic_DNA"/>
</dbReference>
<evidence type="ECO:0000256" key="1">
    <source>
        <dbReference type="SAM" id="Coils"/>
    </source>
</evidence>
<name>A0A1I6GRZ4_9GAMM</name>
<dbReference type="AlphaFoldDB" id="A0A1I6GRZ4"/>
<keyword evidence="3" id="KW-0378">Hydrolase</keyword>
<dbReference type="RefSeq" id="WP_092008643.1">
    <property type="nucleotide sequence ID" value="NZ_FOYW01000001.1"/>
</dbReference>
<feature type="region of interest" description="Disordered" evidence="2">
    <location>
        <begin position="210"/>
        <end position="235"/>
    </location>
</feature>
<dbReference type="Pfam" id="PF14520">
    <property type="entry name" value="HHH_5"/>
    <property type="match status" value="1"/>
</dbReference>
<protein>
    <submittedName>
        <fullName evidence="3">Predicted 5' DNA nuclease, flap endonuclease-1-like, helix-3-turn-helix (H3TH) domain</fullName>
    </submittedName>
</protein>
<keyword evidence="4" id="KW-1185">Reference proteome</keyword>
<keyword evidence="3" id="KW-0540">Nuclease</keyword>
<feature type="compositionally biased region" description="Low complexity" evidence="2">
    <location>
        <begin position="153"/>
        <end position="163"/>
    </location>
</feature>
<feature type="compositionally biased region" description="Basic and acidic residues" evidence="2">
    <location>
        <begin position="102"/>
        <end position="111"/>
    </location>
</feature>
<accession>A0A1I6GRZ4</accession>
<evidence type="ECO:0000313" key="4">
    <source>
        <dbReference type="Proteomes" id="UP000198644"/>
    </source>
</evidence>
<keyword evidence="3" id="KW-0255">Endonuclease</keyword>
<dbReference type="STRING" id="650891.SAMN05216203_0419"/>
<reference evidence="3 4" key="1">
    <citation type="submission" date="2016-10" db="EMBL/GenBank/DDBJ databases">
        <authorList>
            <person name="de Groot N.N."/>
        </authorList>
    </citation>
    <scope>NUCLEOTIDE SEQUENCE [LARGE SCALE GENOMIC DNA]</scope>
    <source>
        <strain evidence="3 4">CGMCC 1.9167</strain>
    </source>
</reference>
<dbReference type="OrthoDB" id="7059739at2"/>
<sequence>MAKSSKTSKTQKSRPNVDKIVKKVNKEFEKTSTQIEKLVDDALKQLDALQTQVQEPVRKLMKDVEDLREREMKRFHDELDRRMDDFQKIQAQVMDRLGIAQKEAERGEKSVTRSLENQAAETASTAKKAGKTTASKAKATAGKAKSTARKTTKNTGAVAKQAGATATAAAKGNDLSDLTRIKGIGPATARKLQGAGITSINQIANPTEAEQETLNQFSSMKGFRDWPDEAKKLIG</sequence>
<feature type="compositionally biased region" description="Low complexity" evidence="2">
    <location>
        <begin position="119"/>
        <end position="145"/>
    </location>
</feature>
<feature type="compositionally biased region" description="Basic and acidic residues" evidence="2">
    <location>
        <begin position="222"/>
        <end position="235"/>
    </location>
</feature>
<dbReference type="GO" id="GO:0004519">
    <property type="term" value="F:endonuclease activity"/>
    <property type="evidence" value="ECO:0007669"/>
    <property type="project" value="UniProtKB-KW"/>
</dbReference>
<dbReference type="SUPFAM" id="SSF158702">
    <property type="entry name" value="Sec63 N-terminal domain-like"/>
    <property type="match status" value="1"/>
</dbReference>
<dbReference type="Proteomes" id="UP000198644">
    <property type="component" value="Unassembled WGS sequence"/>
</dbReference>
<proteinExistence type="predicted"/>
<dbReference type="Gene3D" id="1.10.150.20">
    <property type="entry name" value="5' to 3' exonuclease, C-terminal subdomain"/>
    <property type="match status" value="1"/>
</dbReference>
<evidence type="ECO:0000256" key="2">
    <source>
        <dbReference type="SAM" id="MobiDB-lite"/>
    </source>
</evidence>
<evidence type="ECO:0000313" key="3">
    <source>
        <dbReference type="EMBL" id="SFR44984.1"/>
    </source>
</evidence>
<organism evidence="3 4">
    <name type="scientific">Marinobacter daqiaonensis</name>
    <dbReference type="NCBI Taxonomy" id="650891"/>
    <lineage>
        <taxon>Bacteria</taxon>
        <taxon>Pseudomonadati</taxon>
        <taxon>Pseudomonadota</taxon>
        <taxon>Gammaproteobacteria</taxon>
        <taxon>Pseudomonadales</taxon>
        <taxon>Marinobacteraceae</taxon>
        <taxon>Marinobacter</taxon>
    </lineage>
</organism>